<protein>
    <submittedName>
        <fullName evidence="2">Uncharacterized protein</fullName>
    </submittedName>
</protein>
<name>A0AAD1WEK4_PELCU</name>
<dbReference type="Proteomes" id="UP001295444">
    <property type="component" value="Chromosome 06"/>
</dbReference>
<evidence type="ECO:0000256" key="1">
    <source>
        <dbReference type="SAM" id="MobiDB-lite"/>
    </source>
</evidence>
<reference evidence="2" key="1">
    <citation type="submission" date="2022-03" db="EMBL/GenBank/DDBJ databases">
        <authorList>
            <person name="Alioto T."/>
            <person name="Alioto T."/>
            <person name="Gomez Garrido J."/>
        </authorList>
    </citation>
    <scope>NUCLEOTIDE SEQUENCE</scope>
</reference>
<evidence type="ECO:0000313" key="3">
    <source>
        <dbReference type="Proteomes" id="UP001295444"/>
    </source>
</evidence>
<dbReference type="AlphaFoldDB" id="A0AAD1WEK4"/>
<feature type="non-terminal residue" evidence="2">
    <location>
        <position position="1"/>
    </location>
</feature>
<evidence type="ECO:0000313" key="2">
    <source>
        <dbReference type="EMBL" id="CAH2301407.1"/>
    </source>
</evidence>
<accession>A0AAD1WEK4</accession>
<organism evidence="2 3">
    <name type="scientific">Pelobates cultripes</name>
    <name type="common">Western spadefoot toad</name>
    <dbReference type="NCBI Taxonomy" id="61616"/>
    <lineage>
        <taxon>Eukaryota</taxon>
        <taxon>Metazoa</taxon>
        <taxon>Chordata</taxon>
        <taxon>Craniata</taxon>
        <taxon>Vertebrata</taxon>
        <taxon>Euteleostomi</taxon>
        <taxon>Amphibia</taxon>
        <taxon>Batrachia</taxon>
        <taxon>Anura</taxon>
        <taxon>Pelobatoidea</taxon>
        <taxon>Pelobatidae</taxon>
        <taxon>Pelobates</taxon>
    </lineage>
</organism>
<keyword evidence="3" id="KW-1185">Reference proteome</keyword>
<feature type="non-terminal residue" evidence="2">
    <location>
        <position position="49"/>
    </location>
</feature>
<sequence length="49" mass="5483">DASARRYFLGLEAHMEVPPSTRREVQSAETPRAQDPTTQDKGIYGHKAL</sequence>
<dbReference type="EMBL" id="OW240917">
    <property type="protein sequence ID" value="CAH2301407.1"/>
    <property type="molecule type" value="Genomic_DNA"/>
</dbReference>
<gene>
    <name evidence="2" type="ORF">PECUL_23A008124</name>
</gene>
<proteinExistence type="predicted"/>
<feature type="region of interest" description="Disordered" evidence="1">
    <location>
        <begin position="17"/>
        <end position="49"/>
    </location>
</feature>